<evidence type="ECO:0000256" key="1">
    <source>
        <dbReference type="SAM" id="Phobius"/>
    </source>
</evidence>
<organism evidence="2 3">
    <name type="scientific">Cryomyces minteri</name>
    <dbReference type="NCBI Taxonomy" id="331657"/>
    <lineage>
        <taxon>Eukaryota</taxon>
        <taxon>Fungi</taxon>
        <taxon>Dikarya</taxon>
        <taxon>Ascomycota</taxon>
        <taxon>Pezizomycotina</taxon>
        <taxon>Dothideomycetes</taxon>
        <taxon>Dothideomycetes incertae sedis</taxon>
        <taxon>Cryomyces</taxon>
    </lineage>
</organism>
<dbReference type="EMBL" id="NAJN01001034">
    <property type="protein sequence ID" value="TKA66326.1"/>
    <property type="molecule type" value="Genomic_DNA"/>
</dbReference>
<dbReference type="OrthoDB" id="3692311at2759"/>
<dbReference type="STRING" id="331657.A0A4U0WUG9"/>
<keyword evidence="3" id="KW-1185">Reference proteome</keyword>
<keyword evidence="1" id="KW-1133">Transmembrane helix</keyword>
<reference evidence="2 3" key="1">
    <citation type="submission" date="2017-03" db="EMBL/GenBank/DDBJ databases">
        <title>Genomes of endolithic fungi from Antarctica.</title>
        <authorList>
            <person name="Coleine C."/>
            <person name="Masonjones S."/>
            <person name="Stajich J.E."/>
        </authorList>
    </citation>
    <scope>NUCLEOTIDE SEQUENCE [LARGE SCALE GENOMIC DNA]</scope>
    <source>
        <strain evidence="2 3">CCFEE 5187</strain>
    </source>
</reference>
<feature type="transmembrane region" description="Helical" evidence="1">
    <location>
        <begin position="552"/>
        <end position="575"/>
    </location>
</feature>
<keyword evidence="1" id="KW-0472">Membrane</keyword>
<name>A0A4U0WUG9_9PEZI</name>
<evidence type="ECO:0000313" key="2">
    <source>
        <dbReference type="EMBL" id="TKA66326.1"/>
    </source>
</evidence>
<dbReference type="AlphaFoldDB" id="A0A4U0WUG9"/>
<evidence type="ECO:0000313" key="3">
    <source>
        <dbReference type="Proteomes" id="UP000308768"/>
    </source>
</evidence>
<keyword evidence="1" id="KW-0812">Transmembrane</keyword>
<accession>A0A4U0WUG9</accession>
<comment type="caution">
    <text evidence="2">The sequence shown here is derived from an EMBL/GenBank/DDBJ whole genome shotgun (WGS) entry which is preliminary data.</text>
</comment>
<gene>
    <name evidence="2" type="ORF">B0A49_08043</name>
</gene>
<proteinExistence type="predicted"/>
<protein>
    <submittedName>
        <fullName evidence="2">Uncharacterized protein</fullName>
    </submittedName>
</protein>
<sequence length="603" mass="65825">NPQPTEWETLVPAMRKLWANETTLSPIPFKEWVRLLQSIDVNNKEELAAMPSVKVKEFYEEMQRNADIKRKRQTYETGNGMAASKTMKELQPIDERLMEPGAITVSLIEASRYGPTILPLLFAATLGRALKAILFWRLERGERVGTLDVLAGSTTLVNTLGTQLSLRTASLIGVILLPLWALSPIGGQASLRVMATGHKVSNESLNLHYLAVNSSFEGFLIADGPSETAVVNGIFMASLLSPWSAKQSSVDIWGNIKVPMIEALQGQTAAEGDGWLDVPTENVTYASLVGLPVSTLPQSDNSIFNLETSYWIFDCSVLQSDFIDISAPGWQNVSGPASYLASNTSVDLNARALRSSGTDPSVSSRFIVHNTWDPGYGRSGAICTINTSYVEPQVFCVGKSCKTIKMRPSTMPHKPNAWTALDANYGDNFRYFGIYFVKAIAGQSATPTAVQTYFVNPQSPFSTQNQSLSSVGSESYATSLAQLMNTFWQACMGFYVIPIGMSPQLANYATLCNDTDVACMYGWDPNGNVVTAQALNATGQVFHSIEVIVCRKSWLCVLLIATIVMVAAGITRLLLRFTCRMPDLAMALLLGVRHFEPLNGLAC</sequence>
<dbReference type="Proteomes" id="UP000308768">
    <property type="component" value="Unassembled WGS sequence"/>
</dbReference>
<feature type="non-terminal residue" evidence="2">
    <location>
        <position position="1"/>
    </location>
</feature>